<dbReference type="STRING" id="397948.Cmaq_1126"/>
<dbReference type="RefSeq" id="WP_012186173.1">
    <property type="nucleotide sequence ID" value="NC_009954.1"/>
</dbReference>
<dbReference type="Gene3D" id="3.30.110.40">
    <property type="entry name" value="TusA-like domain"/>
    <property type="match status" value="1"/>
</dbReference>
<evidence type="ECO:0000313" key="2">
    <source>
        <dbReference type="EMBL" id="ABW01954.1"/>
    </source>
</evidence>
<dbReference type="HOGENOM" id="CLU_2748346_0_0_2"/>
<sequence length="76" mass="8573">MSTQYEINVSGMSCPTPLNVVARELVKVPIGSRFVIKTDDYVCYMMLLRFLKILGESVENNIEQGNSYIIIGVRNT</sequence>
<organism evidence="2 3">
    <name type="scientific">Caldivirga maquilingensis (strain ATCC 700844 / DSM 13496 / JCM 10307 / IC-167)</name>
    <dbReference type="NCBI Taxonomy" id="397948"/>
    <lineage>
        <taxon>Archaea</taxon>
        <taxon>Thermoproteota</taxon>
        <taxon>Thermoprotei</taxon>
        <taxon>Thermoproteales</taxon>
        <taxon>Thermoproteaceae</taxon>
        <taxon>Caldivirga</taxon>
    </lineage>
</organism>
<keyword evidence="3" id="KW-1185">Reference proteome</keyword>
<dbReference type="AlphaFoldDB" id="A8MDU8"/>
<reference evidence="2 3" key="1">
    <citation type="submission" date="2007-10" db="EMBL/GenBank/DDBJ databases">
        <title>Complete sequence of Caldivirga maquilingensis IC-167.</title>
        <authorList>
            <consortium name="US DOE Joint Genome Institute"/>
            <person name="Copeland A."/>
            <person name="Lucas S."/>
            <person name="Lapidus A."/>
            <person name="Barry K."/>
            <person name="Glavina del Rio T."/>
            <person name="Dalin E."/>
            <person name="Tice H."/>
            <person name="Pitluck S."/>
            <person name="Saunders E."/>
            <person name="Brettin T."/>
            <person name="Bruce D."/>
            <person name="Detter J.C."/>
            <person name="Han C."/>
            <person name="Schmutz J."/>
            <person name="Larimer F."/>
            <person name="Land M."/>
            <person name="Hauser L."/>
            <person name="Kyrpides N."/>
            <person name="Ivanova N."/>
            <person name="Biddle J.F."/>
            <person name="Zhang Z."/>
            <person name="Fitz-Gibbon S.T."/>
            <person name="Lowe T.M."/>
            <person name="Saltikov C."/>
            <person name="House C.H."/>
            <person name="Richardson P."/>
        </authorList>
    </citation>
    <scope>NUCLEOTIDE SEQUENCE [LARGE SCALE GENOMIC DNA]</scope>
    <source>
        <strain evidence="3">ATCC 700844 / DSM 13496 / JCM 10307 / IC-167</strain>
    </source>
</reference>
<dbReference type="eggNOG" id="arCOG02071">
    <property type="taxonomic scope" value="Archaea"/>
</dbReference>
<name>A8MDU8_CALMQ</name>
<dbReference type="OrthoDB" id="45650at2157"/>
<dbReference type="GeneID" id="5710170"/>
<accession>A8MDU8</accession>
<feature type="domain" description="UPF0033" evidence="1">
    <location>
        <begin position="6"/>
        <end position="71"/>
    </location>
</feature>
<dbReference type="InterPro" id="IPR001455">
    <property type="entry name" value="TusA-like"/>
</dbReference>
<dbReference type="SUPFAM" id="SSF64307">
    <property type="entry name" value="SirA-like"/>
    <property type="match status" value="1"/>
</dbReference>
<dbReference type="InterPro" id="IPR036868">
    <property type="entry name" value="TusA-like_sf"/>
</dbReference>
<dbReference type="KEGG" id="cma:Cmaq_1126"/>
<dbReference type="Proteomes" id="UP000001137">
    <property type="component" value="Chromosome"/>
</dbReference>
<evidence type="ECO:0000313" key="3">
    <source>
        <dbReference type="Proteomes" id="UP000001137"/>
    </source>
</evidence>
<proteinExistence type="predicted"/>
<dbReference type="EMBL" id="CP000852">
    <property type="protein sequence ID" value="ABW01954.1"/>
    <property type="molecule type" value="Genomic_DNA"/>
</dbReference>
<protein>
    <recommendedName>
        <fullName evidence="1">UPF0033 domain-containing protein</fullName>
    </recommendedName>
</protein>
<evidence type="ECO:0000259" key="1">
    <source>
        <dbReference type="Pfam" id="PF01206"/>
    </source>
</evidence>
<gene>
    <name evidence="2" type="ordered locus">Cmaq_1126</name>
</gene>
<dbReference type="Pfam" id="PF01206">
    <property type="entry name" value="TusA"/>
    <property type="match status" value="1"/>
</dbReference>